<accession>A0A1G2P0U0</accession>
<organism evidence="1 2">
    <name type="scientific">Candidatus Taylorbacteria bacterium RIFCSPLOWO2_02_FULL_46_40</name>
    <dbReference type="NCBI Taxonomy" id="1802329"/>
    <lineage>
        <taxon>Bacteria</taxon>
        <taxon>Candidatus Tayloriibacteriota</taxon>
    </lineage>
</organism>
<dbReference type="InterPro" id="IPR023214">
    <property type="entry name" value="HAD_sf"/>
</dbReference>
<sequence>MMYLNQRKVDMKKLVLLDLDRTLIDDEYHLNVPLEHLKKSLKEAESRSLTIGISSDSSAETISAYEKLCGLSGPIVAEKGAYLTRGPDIGNGVLTIKQTSIFPVVRKKFVKKLLIDPRVLVIHGDVNEISRLFPNLPCNNCSSSKAVLVNNSRRASLSFYVYRKIANLWRTDRAILSMVCDEARRILRDESRILADNTHIDLNAKCGICIIHHNQTNKSLALPTLRRWYPTHQIFAIGDSLTDYYKNDSVIHCAVGNANEQFKRQCQIVASRNYTAGVIELMRKISCFS</sequence>
<evidence type="ECO:0000313" key="2">
    <source>
        <dbReference type="Proteomes" id="UP000176429"/>
    </source>
</evidence>
<dbReference type="Proteomes" id="UP000176429">
    <property type="component" value="Unassembled WGS sequence"/>
</dbReference>
<reference evidence="1 2" key="1">
    <citation type="journal article" date="2016" name="Nat. Commun.">
        <title>Thousands of microbial genomes shed light on interconnected biogeochemical processes in an aquifer system.</title>
        <authorList>
            <person name="Anantharaman K."/>
            <person name="Brown C.T."/>
            <person name="Hug L.A."/>
            <person name="Sharon I."/>
            <person name="Castelle C.J."/>
            <person name="Probst A.J."/>
            <person name="Thomas B.C."/>
            <person name="Singh A."/>
            <person name="Wilkins M.J."/>
            <person name="Karaoz U."/>
            <person name="Brodie E.L."/>
            <person name="Williams K.H."/>
            <person name="Hubbard S.S."/>
            <person name="Banfield J.F."/>
        </authorList>
    </citation>
    <scope>NUCLEOTIDE SEQUENCE [LARGE SCALE GENOMIC DNA]</scope>
</reference>
<dbReference type="InterPro" id="IPR036412">
    <property type="entry name" value="HAD-like_sf"/>
</dbReference>
<dbReference type="SUPFAM" id="SSF56784">
    <property type="entry name" value="HAD-like"/>
    <property type="match status" value="1"/>
</dbReference>
<evidence type="ECO:0008006" key="3">
    <source>
        <dbReference type="Google" id="ProtNLM"/>
    </source>
</evidence>
<evidence type="ECO:0000313" key="1">
    <source>
        <dbReference type="EMBL" id="OHA41938.1"/>
    </source>
</evidence>
<comment type="caution">
    <text evidence="1">The sequence shown here is derived from an EMBL/GenBank/DDBJ whole genome shotgun (WGS) entry which is preliminary data.</text>
</comment>
<dbReference type="Gene3D" id="3.40.50.1000">
    <property type="entry name" value="HAD superfamily/HAD-like"/>
    <property type="match status" value="2"/>
</dbReference>
<gene>
    <name evidence="1" type="ORF">A3H68_02415</name>
</gene>
<dbReference type="EMBL" id="MHSH01000015">
    <property type="protein sequence ID" value="OHA41938.1"/>
    <property type="molecule type" value="Genomic_DNA"/>
</dbReference>
<proteinExistence type="predicted"/>
<name>A0A1G2P0U0_9BACT</name>
<protein>
    <recommendedName>
        <fullName evidence="3">Sucrose phosphatase-like domain-containing protein</fullName>
    </recommendedName>
</protein>
<dbReference type="Pfam" id="PF08282">
    <property type="entry name" value="Hydrolase_3"/>
    <property type="match status" value="1"/>
</dbReference>
<dbReference type="AlphaFoldDB" id="A0A1G2P0U0"/>